<proteinExistence type="predicted"/>
<dbReference type="SUPFAM" id="SSF52833">
    <property type="entry name" value="Thioredoxin-like"/>
    <property type="match status" value="2"/>
</dbReference>
<dbReference type="PANTHER" id="PTHR45288:SF1">
    <property type="entry name" value="THIOREDOXIN FAMILY PROTEIN"/>
    <property type="match status" value="1"/>
</dbReference>
<protein>
    <recommendedName>
        <fullName evidence="2">GST N-terminal domain-containing protein</fullName>
    </recommendedName>
</protein>
<dbReference type="AlphaFoldDB" id="A0A1E7F8Q7"/>
<dbReference type="Pfam" id="PF13417">
    <property type="entry name" value="GST_N_3"/>
    <property type="match status" value="2"/>
</dbReference>
<evidence type="ECO:0000259" key="2">
    <source>
        <dbReference type="PROSITE" id="PS50404"/>
    </source>
</evidence>
<dbReference type="PROSITE" id="PS50404">
    <property type="entry name" value="GST_NTER"/>
    <property type="match status" value="1"/>
</dbReference>
<keyword evidence="1" id="KW-0812">Transmembrane</keyword>
<dbReference type="EMBL" id="KV784360">
    <property type="protein sequence ID" value="OEU14536.1"/>
    <property type="molecule type" value="Genomic_DNA"/>
</dbReference>
<evidence type="ECO:0000313" key="4">
    <source>
        <dbReference type="Proteomes" id="UP000095751"/>
    </source>
</evidence>
<organism evidence="3 4">
    <name type="scientific">Fragilariopsis cylindrus CCMP1102</name>
    <dbReference type="NCBI Taxonomy" id="635003"/>
    <lineage>
        <taxon>Eukaryota</taxon>
        <taxon>Sar</taxon>
        <taxon>Stramenopiles</taxon>
        <taxon>Ochrophyta</taxon>
        <taxon>Bacillariophyta</taxon>
        <taxon>Bacillariophyceae</taxon>
        <taxon>Bacillariophycidae</taxon>
        <taxon>Bacillariales</taxon>
        <taxon>Bacillariaceae</taxon>
        <taxon>Fragilariopsis</taxon>
    </lineage>
</organism>
<dbReference type="Proteomes" id="UP000095751">
    <property type="component" value="Unassembled WGS sequence"/>
</dbReference>
<feature type="transmembrane region" description="Helical" evidence="1">
    <location>
        <begin position="96"/>
        <end position="119"/>
    </location>
</feature>
<name>A0A1E7F8Q7_9STRA</name>
<keyword evidence="4" id="KW-1185">Reference proteome</keyword>
<reference evidence="3 4" key="1">
    <citation type="submission" date="2016-09" db="EMBL/GenBank/DDBJ databases">
        <title>Extensive genetic diversity and differential bi-allelic expression allows diatom success in the polar Southern Ocean.</title>
        <authorList>
            <consortium name="DOE Joint Genome Institute"/>
            <person name="Mock T."/>
            <person name="Otillar R.P."/>
            <person name="Strauss J."/>
            <person name="Dupont C."/>
            <person name="Frickenhaus S."/>
            <person name="Maumus F."/>
            <person name="Mcmullan M."/>
            <person name="Sanges R."/>
            <person name="Schmutz J."/>
            <person name="Toseland A."/>
            <person name="Valas R."/>
            <person name="Veluchamy A."/>
            <person name="Ward B.J."/>
            <person name="Allen A."/>
            <person name="Barry K."/>
            <person name="Falciatore A."/>
            <person name="Ferrante M."/>
            <person name="Fortunato A.E."/>
            <person name="Gloeckner G."/>
            <person name="Gruber A."/>
            <person name="Hipkin R."/>
            <person name="Janech M."/>
            <person name="Kroth P."/>
            <person name="Leese F."/>
            <person name="Lindquist E."/>
            <person name="Lyon B.R."/>
            <person name="Martin J."/>
            <person name="Mayer C."/>
            <person name="Parker M."/>
            <person name="Quesneville H."/>
            <person name="Raymond J."/>
            <person name="Uhlig C."/>
            <person name="Valentin K.U."/>
            <person name="Worden A.Z."/>
            <person name="Armbrust E.V."/>
            <person name="Bowler C."/>
            <person name="Green B."/>
            <person name="Moulton V."/>
            <person name="Van Oosterhout C."/>
            <person name="Grigoriev I."/>
        </authorList>
    </citation>
    <scope>NUCLEOTIDE SEQUENCE [LARGE SCALE GENOMIC DNA]</scope>
    <source>
        <strain evidence="3 4">CCMP1102</strain>
    </source>
</reference>
<dbReference type="PANTHER" id="PTHR45288">
    <property type="entry name" value="THIOREDOXIN FAMILY PROTEIN"/>
    <property type="match status" value="1"/>
</dbReference>
<dbReference type="InParanoid" id="A0A1E7F8Q7"/>
<dbReference type="KEGG" id="fcy:FRACYDRAFT_188283"/>
<feature type="non-terminal residue" evidence="3">
    <location>
        <position position="1"/>
    </location>
</feature>
<feature type="domain" description="GST N-terminal" evidence="2">
    <location>
        <begin position="5"/>
        <end position="88"/>
    </location>
</feature>
<keyword evidence="1" id="KW-0472">Membrane</keyword>
<keyword evidence="1" id="KW-1133">Transmembrane helix</keyword>
<dbReference type="OrthoDB" id="422574at2759"/>
<sequence length="215" mass="24693">PRPTIPLVLYEYDSSPYCKRVREIINLLDLTVEYRPCPGARDGNFSTELYEKTGRRTVPYLYDPNTDQGLFESNDQIEYLLTNYGPQDVTSYDRKALWPITFGGFSIFTSSLCAVVLGMPCKRKQMNARPDNEDMIPIEIWGNEASPFVRPVREKLCSLCLPHNMISCSRGSVNRDIMIQKTGRFQVPYLVDPNTGVEMYESEEIVKYLDTVYTV</sequence>
<evidence type="ECO:0000313" key="3">
    <source>
        <dbReference type="EMBL" id="OEU14536.1"/>
    </source>
</evidence>
<evidence type="ECO:0000256" key="1">
    <source>
        <dbReference type="SAM" id="Phobius"/>
    </source>
</evidence>
<dbReference type="PROSITE" id="PS51354">
    <property type="entry name" value="GLUTAREDOXIN_2"/>
    <property type="match status" value="1"/>
</dbReference>
<dbReference type="Gene3D" id="3.40.30.10">
    <property type="entry name" value="Glutaredoxin"/>
    <property type="match status" value="2"/>
</dbReference>
<dbReference type="InterPro" id="IPR004045">
    <property type="entry name" value="Glutathione_S-Trfase_N"/>
</dbReference>
<dbReference type="InterPro" id="IPR036249">
    <property type="entry name" value="Thioredoxin-like_sf"/>
</dbReference>
<gene>
    <name evidence="3" type="ORF">FRACYDRAFT_188283</name>
</gene>
<accession>A0A1E7F8Q7</accession>